<gene>
    <name evidence="3" type="ORF">AK812_SmicGene42109</name>
</gene>
<proteinExistence type="predicted"/>
<keyword evidence="2" id="KW-0472">Membrane</keyword>
<evidence type="ECO:0000313" key="4">
    <source>
        <dbReference type="Proteomes" id="UP000186817"/>
    </source>
</evidence>
<feature type="compositionally biased region" description="Polar residues" evidence="1">
    <location>
        <begin position="163"/>
        <end position="173"/>
    </location>
</feature>
<comment type="caution">
    <text evidence="3">The sequence shown here is derived from an EMBL/GenBank/DDBJ whole genome shotgun (WGS) entry which is preliminary data.</text>
</comment>
<dbReference type="Proteomes" id="UP000186817">
    <property type="component" value="Unassembled WGS sequence"/>
</dbReference>
<reference evidence="3 4" key="1">
    <citation type="submission" date="2016-02" db="EMBL/GenBank/DDBJ databases">
        <title>Genome analysis of coral dinoflagellate symbionts highlights evolutionary adaptations to a symbiotic lifestyle.</title>
        <authorList>
            <person name="Aranda M."/>
            <person name="Li Y."/>
            <person name="Liew Y.J."/>
            <person name="Baumgarten S."/>
            <person name="Simakov O."/>
            <person name="Wilson M."/>
            <person name="Piel J."/>
            <person name="Ashoor H."/>
            <person name="Bougouffa S."/>
            <person name="Bajic V.B."/>
            <person name="Ryu T."/>
            <person name="Ravasi T."/>
            <person name="Bayer T."/>
            <person name="Micklem G."/>
            <person name="Kim H."/>
            <person name="Bhak J."/>
            <person name="Lajeunesse T.C."/>
            <person name="Voolstra C.R."/>
        </authorList>
    </citation>
    <scope>NUCLEOTIDE SEQUENCE [LARGE SCALE GENOMIC DNA]</scope>
    <source>
        <strain evidence="3 4">CCMP2467</strain>
    </source>
</reference>
<feature type="region of interest" description="Disordered" evidence="1">
    <location>
        <begin position="161"/>
        <end position="185"/>
    </location>
</feature>
<feature type="transmembrane region" description="Helical" evidence="2">
    <location>
        <begin position="111"/>
        <end position="130"/>
    </location>
</feature>
<feature type="transmembrane region" description="Helical" evidence="2">
    <location>
        <begin position="136"/>
        <end position="156"/>
    </location>
</feature>
<feature type="transmembrane region" description="Helical" evidence="2">
    <location>
        <begin position="33"/>
        <end position="58"/>
    </location>
</feature>
<name>A0A1Q9C4E3_SYMMI</name>
<accession>A0A1Q9C4E3</accession>
<keyword evidence="4" id="KW-1185">Reference proteome</keyword>
<evidence type="ECO:0000256" key="1">
    <source>
        <dbReference type="SAM" id="MobiDB-lite"/>
    </source>
</evidence>
<sequence>MAADRQKVQEGKMNFEDDFESEMPVKICHLGQAAVAALSALLLGFLAMLGSGVPGAAICAGQQSLMQLAVQALGAATGATVTAGIEPLKVAGLENSGNTAPSEKLSGACRLFRVHLLGASLASFFAWLVFEPGLEFSLAACAILMATGAVGTAVALDRPPAPSTQYQNPSVNVSPPVLGRLQEPV</sequence>
<keyword evidence="2" id="KW-1133">Transmembrane helix</keyword>
<protein>
    <submittedName>
        <fullName evidence="3">Uncharacterized protein</fullName>
    </submittedName>
</protein>
<dbReference type="EMBL" id="LSRX01001711">
    <property type="protein sequence ID" value="OLP77793.1"/>
    <property type="molecule type" value="Genomic_DNA"/>
</dbReference>
<dbReference type="AlphaFoldDB" id="A0A1Q9C4E3"/>
<evidence type="ECO:0000313" key="3">
    <source>
        <dbReference type="EMBL" id="OLP77793.1"/>
    </source>
</evidence>
<keyword evidence="2" id="KW-0812">Transmembrane</keyword>
<organism evidence="3 4">
    <name type="scientific">Symbiodinium microadriaticum</name>
    <name type="common">Dinoflagellate</name>
    <name type="synonym">Zooxanthella microadriatica</name>
    <dbReference type="NCBI Taxonomy" id="2951"/>
    <lineage>
        <taxon>Eukaryota</taxon>
        <taxon>Sar</taxon>
        <taxon>Alveolata</taxon>
        <taxon>Dinophyceae</taxon>
        <taxon>Suessiales</taxon>
        <taxon>Symbiodiniaceae</taxon>
        <taxon>Symbiodinium</taxon>
    </lineage>
</organism>
<evidence type="ECO:0000256" key="2">
    <source>
        <dbReference type="SAM" id="Phobius"/>
    </source>
</evidence>